<dbReference type="InterPro" id="IPR051829">
    <property type="entry name" value="Multiheme_Cytochr_ET"/>
</dbReference>
<gene>
    <name evidence="4" type="ORF">S01H1_71513</name>
</gene>
<name>X0WCQ1_9ZZZZ</name>
<dbReference type="InterPro" id="IPR036280">
    <property type="entry name" value="Multihaem_cyt_sf"/>
</dbReference>
<dbReference type="PANTHER" id="PTHR35038">
    <property type="entry name" value="DISSIMILATORY SULFITE REDUCTASE SIRA"/>
    <property type="match status" value="1"/>
</dbReference>
<evidence type="ECO:0000256" key="1">
    <source>
        <dbReference type="ARBA" id="ARBA00022729"/>
    </source>
</evidence>
<feature type="transmembrane region" description="Helical" evidence="2">
    <location>
        <begin position="6"/>
        <end position="30"/>
    </location>
</feature>
<organism evidence="4">
    <name type="scientific">marine sediment metagenome</name>
    <dbReference type="NCBI Taxonomy" id="412755"/>
    <lineage>
        <taxon>unclassified sequences</taxon>
        <taxon>metagenomes</taxon>
        <taxon>ecological metagenomes</taxon>
    </lineage>
</organism>
<dbReference type="Pfam" id="PF13435">
    <property type="entry name" value="Cytochrome_C554"/>
    <property type="match status" value="2"/>
</dbReference>
<evidence type="ECO:0000313" key="4">
    <source>
        <dbReference type="EMBL" id="GAG28744.1"/>
    </source>
</evidence>
<comment type="caution">
    <text evidence="4">The sequence shown here is derived from an EMBL/GenBank/DDBJ whole genome shotgun (WGS) entry which is preliminary data.</text>
</comment>
<dbReference type="SUPFAM" id="SSF48695">
    <property type="entry name" value="Multiheme cytochromes"/>
    <property type="match status" value="1"/>
</dbReference>
<keyword evidence="1" id="KW-0732">Signal</keyword>
<dbReference type="AlphaFoldDB" id="X0WCQ1"/>
<feature type="non-terminal residue" evidence="4">
    <location>
        <position position="1"/>
    </location>
</feature>
<feature type="domain" description="Cytochrome c-552/4" evidence="3">
    <location>
        <begin position="152"/>
        <end position="186"/>
    </location>
</feature>
<evidence type="ECO:0000259" key="3">
    <source>
        <dbReference type="Pfam" id="PF13435"/>
    </source>
</evidence>
<keyword evidence="2" id="KW-0472">Membrane</keyword>
<feature type="non-terminal residue" evidence="4">
    <location>
        <position position="244"/>
    </location>
</feature>
<dbReference type="PANTHER" id="PTHR35038:SF8">
    <property type="entry name" value="C-TYPE POLYHEME CYTOCHROME OMCC"/>
    <property type="match status" value="1"/>
</dbReference>
<keyword evidence="2" id="KW-1133">Transmembrane helix</keyword>
<evidence type="ECO:0000256" key="2">
    <source>
        <dbReference type="SAM" id="Phobius"/>
    </source>
</evidence>
<feature type="domain" description="Cytochrome c-552/4" evidence="3">
    <location>
        <begin position="59"/>
        <end position="84"/>
    </location>
</feature>
<reference evidence="4" key="1">
    <citation type="journal article" date="2014" name="Front. Microbiol.">
        <title>High frequency of phylogenetically diverse reductive dehalogenase-homologous genes in deep subseafloor sedimentary metagenomes.</title>
        <authorList>
            <person name="Kawai M."/>
            <person name="Futagami T."/>
            <person name="Toyoda A."/>
            <person name="Takaki Y."/>
            <person name="Nishi S."/>
            <person name="Hori S."/>
            <person name="Arai W."/>
            <person name="Tsubouchi T."/>
            <person name="Morono Y."/>
            <person name="Uchiyama I."/>
            <person name="Ito T."/>
            <person name="Fujiyama A."/>
            <person name="Inagaki F."/>
            <person name="Takami H."/>
        </authorList>
    </citation>
    <scope>NUCLEOTIDE SEQUENCE</scope>
    <source>
        <strain evidence="4">Expedition CK06-06</strain>
    </source>
</reference>
<protein>
    <recommendedName>
        <fullName evidence="3">Cytochrome c-552/4 domain-containing protein</fullName>
    </recommendedName>
</protein>
<dbReference type="Gene3D" id="1.10.1130.10">
    <property type="entry name" value="Flavocytochrome C3, Chain A"/>
    <property type="match status" value="2"/>
</dbReference>
<accession>X0WCQ1</accession>
<dbReference type="EMBL" id="BARS01047622">
    <property type="protein sequence ID" value="GAG28744.1"/>
    <property type="molecule type" value="Genomic_DNA"/>
</dbReference>
<sequence length="244" mass="27443">DLSKLHIVPMVIGLVFLIALVVVLATTVMLRKDLIHEESLQLAGKYKDRFDATFVGSETCKKCHERTYLEWKTSLHSRMLRDVKVDPLANIGDFETPNDVRTFSEEEIAYTLGSQWRQQYLKKEGDDLIVLPASYHFPTDKWTSYQPDQPEKRKWWPECAGCHATGVDPEKKTFVEAGVACEACHGPGSNHVEAIPGFEIPTIISASRLNSGLSAQICGSCHTRGRDKTGKYAYPVDYQTHKGE</sequence>
<keyword evidence="2" id="KW-0812">Transmembrane</keyword>
<dbReference type="InterPro" id="IPR023155">
    <property type="entry name" value="Cyt_c-552/4"/>
</dbReference>
<proteinExistence type="predicted"/>